<dbReference type="EMBL" id="KK583304">
    <property type="protein sequence ID" value="KDO20755.1"/>
    <property type="molecule type" value="Genomic_DNA"/>
</dbReference>
<dbReference type="GeneID" id="24135221"/>
<evidence type="ECO:0000313" key="2">
    <source>
        <dbReference type="EMBL" id="KDO20755.1"/>
    </source>
</evidence>
<reference evidence="2 3" key="1">
    <citation type="journal article" date="2013" name="PLoS Genet.">
        <title>Distinctive expansion of potential virulence genes in the genome of the oomycete fish pathogen Saprolegnia parasitica.</title>
        <authorList>
            <person name="Jiang R.H."/>
            <person name="de Bruijn I."/>
            <person name="Haas B.J."/>
            <person name="Belmonte R."/>
            <person name="Lobach L."/>
            <person name="Christie J."/>
            <person name="van den Ackerveken G."/>
            <person name="Bottin A."/>
            <person name="Bulone V."/>
            <person name="Diaz-Moreno S.M."/>
            <person name="Dumas B."/>
            <person name="Fan L."/>
            <person name="Gaulin E."/>
            <person name="Govers F."/>
            <person name="Grenville-Briggs L.J."/>
            <person name="Horner N.R."/>
            <person name="Levin J.Z."/>
            <person name="Mammella M."/>
            <person name="Meijer H.J."/>
            <person name="Morris P."/>
            <person name="Nusbaum C."/>
            <person name="Oome S."/>
            <person name="Phillips A.J."/>
            <person name="van Rooyen D."/>
            <person name="Rzeszutek E."/>
            <person name="Saraiva M."/>
            <person name="Secombes C.J."/>
            <person name="Seidl M.F."/>
            <person name="Snel B."/>
            <person name="Stassen J.H."/>
            <person name="Sykes S."/>
            <person name="Tripathy S."/>
            <person name="van den Berg H."/>
            <person name="Vega-Arreguin J.C."/>
            <person name="Wawra S."/>
            <person name="Young S.K."/>
            <person name="Zeng Q."/>
            <person name="Dieguez-Uribeondo J."/>
            <person name="Russ C."/>
            <person name="Tyler B.M."/>
            <person name="van West P."/>
        </authorList>
    </citation>
    <scope>NUCLEOTIDE SEQUENCE [LARGE SCALE GENOMIC DNA]</scope>
    <source>
        <strain evidence="2 3">CBS 223.65</strain>
    </source>
</reference>
<dbReference type="OMA" id="NERATMA"/>
<sequence>MRLLEFPKGASVVRVLTAKEEVDLRRLVAWDLSRLVSATAPTTILTPSSIPFNTATFDSFVNAALGPRLETALRPAGAFYTSLAHLAVDRIGTATTMVPAHRPNGTFGSLYVALPHPFVGGALSFMRGSDTSTWFESATWSMLRYSYAACYRHTRVISTAITSGSRLLLVYNLIYLDPCTHTRDYPISVDAAATRLSTLAAKAHEPNDSRLAYPVRTSASLSFDALSGHERDLVNALILSGDYDVALGCVRPKLSFDEGINMAGYIMASVPESSHILCSIQLHPSTGDLHFLKDGLAGAFFHDYVSTARDVDHKADDNDLLGVVVFWPKRRRLEAAGPHGALLCLEDAVSRGPPYIDHLVGYDSLNSLVRSVLPLLAAPDLSKASILQRIQATANASATELFARTARLLDVIGDPALMATYMATSLDLDYFGTKASEIAIWIHRVCSTFGWEVLSHGLEQLVDRWTNERATMAPAIRLIAALAGVDGPDPLCPSLRQPYVPELIKALWRTAQLNVEELYYVVEAAELIKVLGACLAVEGYVASMSERPAAHWLQARLPPFALSAIDTALNPATSMTAIMLNDPDKCSLLNVVTHALARSLDANPTLCAPGLATAVLQLLDDTLDGVNTLVDDVWMTRSAIEVAADMLVIASRHGRLVPSLLERCETIFGSLLVPAICHALRHSTLDPDVQAKLLQRMPPPETDDIVRTQAKHLDVFYKKHPHPQVPPPDGSKHVHWRWIIDLLEVVTMVDATKTLSYVQAWVTNVLAPKPALFGEVAFYCLTRHAFWPTEAWVAVATAAIPVLQNEFKTWSFNSRNVRDANQALVPCDCVLARQINDFLSTKYGVEEEVYGPRCDAVDAFFGDDDEPETMFKKKKPMTTMTLTRRREALTLMQSKFQTASMRLERLQALMQAPKQRGTRPKRPAVQGKEGAKRRCVPASPPILAS</sequence>
<proteinExistence type="predicted"/>
<keyword evidence="3" id="KW-1185">Reference proteome</keyword>
<protein>
    <submittedName>
        <fullName evidence="2">Uncharacterized protein</fullName>
    </submittedName>
</protein>
<evidence type="ECO:0000313" key="3">
    <source>
        <dbReference type="Proteomes" id="UP000030745"/>
    </source>
</evidence>
<dbReference type="RefSeq" id="XP_012208567.1">
    <property type="nucleotide sequence ID" value="XM_012353177.1"/>
</dbReference>
<dbReference type="KEGG" id="spar:SPRG_13337"/>
<dbReference type="AlphaFoldDB" id="A0A067BV99"/>
<dbReference type="OrthoDB" id="27483at2759"/>
<name>A0A067BV99_SAPPC</name>
<dbReference type="Proteomes" id="UP000030745">
    <property type="component" value="Unassembled WGS sequence"/>
</dbReference>
<dbReference type="VEuPathDB" id="FungiDB:SPRG_13337"/>
<organism evidence="2 3">
    <name type="scientific">Saprolegnia parasitica (strain CBS 223.65)</name>
    <dbReference type="NCBI Taxonomy" id="695850"/>
    <lineage>
        <taxon>Eukaryota</taxon>
        <taxon>Sar</taxon>
        <taxon>Stramenopiles</taxon>
        <taxon>Oomycota</taxon>
        <taxon>Saprolegniomycetes</taxon>
        <taxon>Saprolegniales</taxon>
        <taxon>Saprolegniaceae</taxon>
        <taxon>Saprolegnia</taxon>
    </lineage>
</organism>
<gene>
    <name evidence="2" type="ORF">SPRG_13337</name>
</gene>
<feature type="region of interest" description="Disordered" evidence="1">
    <location>
        <begin position="911"/>
        <end position="945"/>
    </location>
</feature>
<evidence type="ECO:0000256" key="1">
    <source>
        <dbReference type="SAM" id="MobiDB-lite"/>
    </source>
</evidence>
<accession>A0A067BV99</accession>